<dbReference type="GO" id="GO:0005524">
    <property type="term" value="F:ATP binding"/>
    <property type="evidence" value="ECO:0007669"/>
    <property type="project" value="InterPro"/>
</dbReference>
<dbReference type="SUPFAM" id="SSF53623">
    <property type="entry name" value="MurD-like peptide ligases, catalytic domain"/>
    <property type="match status" value="1"/>
</dbReference>
<dbReference type="AlphaFoldDB" id="A0A0G1XWX3"/>
<keyword evidence="2" id="KW-0133">Cell shape</keyword>
<feature type="domain" description="Mur ligase C-terminal" evidence="3">
    <location>
        <begin position="261"/>
        <end position="405"/>
    </location>
</feature>
<evidence type="ECO:0000259" key="4">
    <source>
        <dbReference type="Pfam" id="PF08245"/>
    </source>
</evidence>
<reference evidence="5 6" key="1">
    <citation type="journal article" date="2015" name="Nature">
        <title>rRNA introns, odd ribosomes, and small enigmatic genomes across a large radiation of phyla.</title>
        <authorList>
            <person name="Brown C.T."/>
            <person name="Hug L.A."/>
            <person name="Thomas B.C."/>
            <person name="Sharon I."/>
            <person name="Castelle C.J."/>
            <person name="Singh A."/>
            <person name="Wilkins M.J."/>
            <person name="Williams K.H."/>
            <person name="Banfield J.F."/>
        </authorList>
    </citation>
    <scope>NUCLEOTIDE SEQUENCE [LARGE SCALE GENOMIC DNA]</scope>
</reference>
<accession>A0A0G1XWX3</accession>
<dbReference type="GO" id="GO:0008360">
    <property type="term" value="P:regulation of cell shape"/>
    <property type="evidence" value="ECO:0007669"/>
    <property type="project" value="UniProtKB-KW"/>
</dbReference>
<dbReference type="Proteomes" id="UP000034740">
    <property type="component" value="Unassembled WGS sequence"/>
</dbReference>
<dbReference type="PATRIC" id="fig|1618605.3.peg.553"/>
<dbReference type="Pfam" id="PF02875">
    <property type="entry name" value="Mur_ligase_C"/>
    <property type="match status" value="1"/>
</dbReference>
<proteinExistence type="inferred from homology"/>
<dbReference type="GO" id="GO:0016881">
    <property type="term" value="F:acid-amino acid ligase activity"/>
    <property type="evidence" value="ECO:0007669"/>
    <property type="project" value="InterPro"/>
</dbReference>
<comment type="caution">
    <text evidence="5">The sequence shown here is derived from an EMBL/GenBank/DDBJ whole genome shotgun (WGS) entry which is preliminary data.</text>
</comment>
<keyword evidence="2" id="KW-0131">Cell cycle</keyword>
<dbReference type="Pfam" id="PF08245">
    <property type="entry name" value="Mur_ligase_M"/>
    <property type="match status" value="1"/>
</dbReference>
<keyword evidence="2" id="KW-0961">Cell wall biogenesis/degradation</keyword>
<dbReference type="EMBL" id="LCRO01000008">
    <property type="protein sequence ID" value="KKW35440.1"/>
    <property type="molecule type" value="Genomic_DNA"/>
</dbReference>
<dbReference type="SUPFAM" id="SSF53244">
    <property type="entry name" value="MurD-like peptide ligases, peptide-binding domain"/>
    <property type="match status" value="1"/>
</dbReference>
<comment type="pathway">
    <text evidence="2">Cell wall biogenesis; peptidoglycan biosynthesis.</text>
</comment>
<protein>
    <submittedName>
        <fullName evidence="5">UDP-N-acetylmuramyl-tripeptide synthetase</fullName>
    </submittedName>
</protein>
<dbReference type="NCBIfam" id="TIGR01085">
    <property type="entry name" value="murE"/>
    <property type="match status" value="1"/>
</dbReference>
<comment type="subcellular location">
    <subcellularLocation>
        <location evidence="2">Cytoplasm</location>
    </subcellularLocation>
</comment>
<evidence type="ECO:0000259" key="3">
    <source>
        <dbReference type="Pfam" id="PF02875"/>
    </source>
</evidence>
<dbReference type="InterPro" id="IPR036565">
    <property type="entry name" value="Mur-like_cat_sf"/>
</dbReference>
<dbReference type="InterPro" id="IPR005761">
    <property type="entry name" value="UDP-N-AcMur-Glu-dNH2Pim_ligase"/>
</dbReference>
<evidence type="ECO:0000313" key="5">
    <source>
        <dbReference type="EMBL" id="KKW35440.1"/>
    </source>
</evidence>
<evidence type="ECO:0000256" key="2">
    <source>
        <dbReference type="RuleBase" id="RU004135"/>
    </source>
</evidence>
<organism evidence="5 6">
    <name type="scientific">Candidatus Adlerbacteria bacterium GW2011_GWA1_54_10</name>
    <dbReference type="NCBI Taxonomy" id="1618605"/>
    <lineage>
        <taxon>Bacteria</taxon>
        <taxon>Candidatus Adleribacteriota</taxon>
    </lineage>
</organism>
<dbReference type="Gene3D" id="3.90.190.20">
    <property type="entry name" value="Mur ligase, C-terminal domain"/>
    <property type="match status" value="1"/>
</dbReference>
<dbReference type="GO" id="GO:0009252">
    <property type="term" value="P:peptidoglycan biosynthetic process"/>
    <property type="evidence" value="ECO:0007669"/>
    <property type="project" value="UniProtKB-UniPathway"/>
</dbReference>
<dbReference type="GO" id="GO:0071555">
    <property type="term" value="P:cell wall organization"/>
    <property type="evidence" value="ECO:0007669"/>
    <property type="project" value="UniProtKB-KW"/>
</dbReference>
<dbReference type="InterPro" id="IPR013221">
    <property type="entry name" value="Mur_ligase_cen"/>
</dbReference>
<evidence type="ECO:0000256" key="1">
    <source>
        <dbReference type="ARBA" id="ARBA00005898"/>
    </source>
</evidence>
<dbReference type="PANTHER" id="PTHR23135:SF4">
    <property type="entry name" value="UDP-N-ACETYLMURAMOYL-L-ALANYL-D-GLUTAMATE--2,6-DIAMINOPIMELATE LIGASE MURE HOMOLOG, CHLOROPLASTIC"/>
    <property type="match status" value="1"/>
</dbReference>
<name>A0A0G1XWX3_9BACT</name>
<dbReference type="PANTHER" id="PTHR23135">
    <property type="entry name" value="MUR LIGASE FAMILY MEMBER"/>
    <property type="match status" value="1"/>
</dbReference>
<keyword evidence="2" id="KW-0573">Peptidoglycan synthesis</keyword>
<gene>
    <name evidence="5" type="ORF">UY83_C0008G0028</name>
</gene>
<dbReference type="Gene3D" id="3.40.1190.10">
    <property type="entry name" value="Mur-like, catalytic domain"/>
    <property type="match status" value="1"/>
</dbReference>
<keyword evidence="2" id="KW-0132">Cell division</keyword>
<dbReference type="GO" id="GO:0051301">
    <property type="term" value="P:cell division"/>
    <property type="evidence" value="ECO:0007669"/>
    <property type="project" value="UniProtKB-KW"/>
</dbReference>
<dbReference type="UniPathway" id="UPA00219"/>
<sequence length="439" mass="48657">MKELLKKIIPKPLLDFYHLTLAHLGAFLYGFPSRELFVIAVTGTKGKSTTVELVAAILRAVGHKTAVVSTIRFAIGDESECNLYKMTTPGRFFLQKFLRKAANAGCTHAVIEMTSEGAAQYRHKGIALDALVFLNLAPEHLESHGGLEQYALAKLSLARHLALSRKRPRIIVANADDEYGGRFLEAEAEKRIPFSLRDAEPYQADEKSLRFVWKRGELFSVPLPGLFNLKNCLAALALVETLGIEASVSKKALEHIAPIPGRAQRIEHGQPFHVVVDYAHTPDSLKALYETYKPAEATPLEPRGVTSRKLICVLGSTGGGRDKWKRPEMGKVAERFCDTAILTNEDPYDEDPKKIMEEIAGGFSRKTPRVVLDRRQAIREALKEAQTLRQAQGDQSVTVLITGKGTDPYIMGPRGKKEPWCDAAVAEEELQKLGYENSK</sequence>
<comment type="similarity">
    <text evidence="1">Belongs to the MurCDEF family. MurE subfamily.</text>
</comment>
<dbReference type="InterPro" id="IPR036615">
    <property type="entry name" value="Mur_ligase_C_dom_sf"/>
</dbReference>
<dbReference type="GO" id="GO:0005737">
    <property type="term" value="C:cytoplasm"/>
    <property type="evidence" value="ECO:0007669"/>
    <property type="project" value="UniProtKB-SubCell"/>
</dbReference>
<evidence type="ECO:0000313" key="6">
    <source>
        <dbReference type="Proteomes" id="UP000034740"/>
    </source>
</evidence>
<dbReference type="InterPro" id="IPR004101">
    <property type="entry name" value="Mur_ligase_C"/>
</dbReference>
<feature type="domain" description="Mur ligase central" evidence="4">
    <location>
        <begin position="41"/>
        <end position="238"/>
    </location>
</feature>